<reference evidence="4" key="1">
    <citation type="submission" date="2023-05" db="EMBL/GenBank/DDBJ databases">
        <title>Anaerotaeda fermentans gen. nov., sp. nov., a novel anaerobic planctomycete of the new family within the order Sedimentisphaerales isolated from Taman Peninsula, Russia.</title>
        <authorList>
            <person name="Khomyakova M.A."/>
            <person name="Merkel A.Y."/>
            <person name="Slobodkin A.I."/>
        </authorList>
    </citation>
    <scope>NUCLEOTIDE SEQUENCE</scope>
    <source>
        <strain evidence="4">M17dextr</strain>
    </source>
</reference>
<evidence type="ECO:0000256" key="1">
    <source>
        <dbReference type="ARBA" id="ARBA00006328"/>
    </source>
</evidence>
<gene>
    <name evidence="4" type="ORF">QJ522_08445</name>
</gene>
<dbReference type="Gene3D" id="3.40.50.720">
    <property type="entry name" value="NAD(P)-binding Rossmann-like Domain"/>
    <property type="match status" value="1"/>
</dbReference>
<dbReference type="PANTHER" id="PTHR42748">
    <property type="entry name" value="NITROGEN METABOLITE REPRESSION PROTEIN NMRA FAMILY MEMBER"/>
    <property type="match status" value="1"/>
</dbReference>
<dbReference type="PANTHER" id="PTHR42748:SF7">
    <property type="entry name" value="NMRA LIKE REDOX SENSOR 1-RELATED"/>
    <property type="match status" value="1"/>
</dbReference>
<accession>A0AAW6TU22</accession>
<name>A0AAW6TU22_9BACT</name>
<dbReference type="EMBL" id="JASCXX010000008">
    <property type="protein sequence ID" value="MDI6449070.1"/>
    <property type="molecule type" value="Genomic_DNA"/>
</dbReference>
<organism evidence="4 5">
    <name type="scientific">Anaerobaca lacustris</name>
    <dbReference type="NCBI Taxonomy" id="3044600"/>
    <lineage>
        <taxon>Bacteria</taxon>
        <taxon>Pseudomonadati</taxon>
        <taxon>Planctomycetota</taxon>
        <taxon>Phycisphaerae</taxon>
        <taxon>Sedimentisphaerales</taxon>
        <taxon>Anaerobacaceae</taxon>
        <taxon>Anaerobaca</taxon>
    </lineage>
</organism>
<dbReference type="AlphaFoldDB" id="A0AAW6TU22"/>
<evidence type="ECO:0000313" key="4">
    <source>
        <dbReference type="EMBL" id="MDI6449070.1"/>
    </source>
</evidence>
<dbReference type="RefSeq" id="WP_349244478.1">
    <property type="nucleotide sequence ID" value="NZ_JASCXX010000008.1"/>
</dbReference>
<evidence type="ECO:0000313" key="5">
    <source>
        <dbReference type="Proteomes" id="UP001431776"/>
    </source>
</evidence>
<dbReference type="Gene3D" id="3.90.25.10">
    <property type="entry name" value="UDP-galactose 4-epimerase, domain 1"/>
    <property type="match status" value="1"/>
</dbReference>
<keyword evidence="2" id="KW-0521">NADP</keyword>
<evidence type="ECO:0000259" key="3">
    <source>
        <dbReference type="Pfam" id="PF05368"/>
    </source>
</evidence>
<dbReference type="Proteomes" id="UP001431776">
    <property type="component" value="Unassembled WGS sequence"/>
</dbReference>
<protein>
    <submittedName>
        <fullName evidence="4">NmrA/HSCARG family protein</fullName>
    </submittedName>
</protein>
<dbReference type="InterPro" id="IPR051164">
    <property type="entry name" value="NmrA-like_oxidored"/>
</dbReference>
<dbReference type="InterPro" id="IPR036291">
    <property type="entry name" value="NAD(P)-bd_dom_sf"/>
</dbReference>
<dbReference type="CDD" id="cd05251">
    <property type="entry name" value="NmrA_like_SDR_a"/>
    <property type="match status" value="1"/>
</dbReference>
<proteinExistence type="inferred from homology"/>
<dbReference type="SUPFAM" id="SSF51735">
    <property type="entry name" value="NAD(P)-binding Rossmann-fold domains"/>
    <property type="match status" value="1"/>
</dbReference>
<dbReference type="InterPro" id="IPR008030">
    <property type="entry name" value="NmrA-like"/>
</dbReference>
<comment type="caution">
    <text evidence="4">The sequence shown here is derived from an EMBL/GenBank/DDBJ whole genome shotgun (WGS) entry which is preliminary data.</text>
</comment>
<sequence length="308" mass="34129">MEARKTILIVGATGAQGGGVARHLLAGGRYAVRCLTRHPESEKAKALGRAGAEIVAGDLEDIDSIRAALKGCYGCFGVTSFWEHFEKEYGHGKNLIDAVKRSDVEHFVFSALPYCKKISGGALEVPHFDMKAQLEEYARRLGVQATFVHVAFYFENYLTFFPPQMQEDGSFAFGFPQGDTPLAAVAVEDVGSIVSAVFERPQEYLGKVVGIVGDDLTGDQYAETMTRILGTKVAYHHMPREDFAALGFPGAEDLANMFEFNRLYIPNRRADVEACRALNPKMQTFETWLKSNKGAFVKLFEREHARAR</sequence>
<feature type="domain" description="NmrA-like" evidence="3">
    <location>
        <begin position="4"/>
        <end position="288"/>
    </location>
</feature>
<keyword evidence="5" id="KW-1185">Reference proteome</keyword>
<dbReference type="Pfam" id="PF05368">
    <property type="entry name" value="NmrA"/>
    <property type="match status" value="1"/>
</dbReference>
<comment type="similarity">
    <text evidence="1">Belongs to the NmrA-type oxidoreductase family.</text>
</comment>
<evidence type="ECO:0000256" key="2">
    <source>
        <dbReference type="ARBA" id="ARBA00022857"/>
    </source>
</evidence>